<evidence type="ECO:0000313" key="3">
    <source>
        <dbReference type="EMBL" id="GAA0647725.1"/>
    </source>
</evidence>
<dbReference type="Proteomes" id="UP001500194">
    <property type="component" value="Unassembled WGS sequence"/>
</dbReference>
<dbReference type="EMBL" id="BAAADU010000002">
    <property type="protein sequence ID" value="GAA0647725.1"/>
    <property type="molecule type" value="Genomic_DNA"/>
</dbReference>
<feature type="transmembrane region" description="Helical" evidence="1">
    <location>
        <begin position="187"/>
        <end position="208"/>
    </location>
</feature>
<evidence type="ECO:0000313" key="4">
    <source>
        <dbReference type="Proteomes" id="UP001500194"/>
    </source>
</evidence>
<feature type="transmembrane region" description="Helical" evidence="1">
    <location>
        <begin position="88"/>
        <end position="109"/>
    </location>
</feature>
<dbReference type="InterPro" id="IPR026272">
    <property type="entry name" value="SdpI"/>
</dbReference>
<dbReference type="PANTHER" id="PTHR37810">
    <property type="entry name" value="IMMUNITY PROTEIN SDPI"/>
    <property type="match status" value="1"/>
</dbReference>
<evidence type="ECO:0000259" key="2">
    <source>
        <dbReference type="Pfam" id="PF07853"/>
    </source>
</evidence>
<dbReference type="RefSeq" id="WP_227261520.1">
    <property type="nucleotide sequence ID" value="NZ_BAAADU010000002.1"/>
</dbReference>
<comment type="caution">
    <text evidence="3">The sequence shown here is derived from an EMBL/GenBank/DDBJ whole genome shotgun (WGS) entry which is preliminary data.</text>
</comment>
<protein>
    <submittedName>
        <fullName evidence="3">SdpI family protein</fullName>
    </submittedName>
</protein>
<name>A0AAV3T060_9EURY</name>
<dbReference type="PIRSF" id="PIRSF038959">
    <property type="entry name" value="SdpI"/>
    <property type="match status" value="1"/>
</dbReference>
<feature type="transmembrane region" description="Helical" evidence="1">
    <location>
        <begin position="115"/>
        <end position="134"/>
    </location>
</feature>
<dbReference type="PANTHER" id="PTHR37810:SF5">
    <property type="entry name" value="IMMUNITY PROTEIN SDPI"/>
    <property type="match status" value="1"/>
</dbReference>
<keyword evidence="4" id="KW-1185">Reference proteome</keyword>
<feature type="domain" description="DUF1648" evidence="2">
    <location>
        <begin position="13"/>
        <end position="59"/>
    </location>
</feature>
<sequence>MQYRRQRALTLAFALAGFAASALAYPDLPARMATHWNASGGVDGTMSRFAGAFFLPALTVFVVALMLVAPRIDPRKRHYEAFRGVYEWFVAGTAGFLAYVHVLVLAWNLDYAIPIGQALAPALAGLLYACGVLLERAKPNWFVGIRTPWTLSDDTVWRETHERGALAFKLAAVLALGGLLFSDYALVFALAPTLLAAAYTVAYSFFAYRRREA</sequence>
<evidence type="ECO:0000256" key="1">
    <source>
        <dbReference type="SAM" id="Phobius"/>
    </source>
</evidence>
<dbReference type="AlphaFoldDB" id="A0AAV3T060"/>
<dbReference type="Pfam" id="PF13630">
    <property type="entry name" value="SdpI"/>
    <property type="match status" value="1"/>
</dbReference>
<keyword evidence="1" id="KW-0472">Membrane</keyword>
<accession>A0AAV3T060</accession>
<keyword evidence="1" id="KW-1133">Transmembrane helix</keyword>
<organism evidence="3 4">
    <name type="scientific">Salarchaeum japonicum</name>
    <dbReference type="NCBI Taxonomy" id="555573"/>
    <lineage>
        <taxon>Archaea</taxon>
        <taxon>Methanobacteriati</taxon>
        <taxon>Methanobacteriota</taxon>
        <taxon>Stenosarchaea group</taxon>
        <taxon>Halobacteria</taxon>
        <taxon>Halobacteriales</taxon>
        <taxon>Halobacteriaceae</taxon>
    </lineage>
</organism>
<reference evidence="3 4" key="1">
    <citation type="journal article" date="2019" name="Int. J. Syst. Evol. Microbiol.">
        <title>The Global Catalogue of Microorganisms (GCM) 10K type strain sequencing project: providing services to taxonomists for standard genome sequencing and annotation.</title>
        <authorList>
            <consortium name="The Broad Institute Genomics Platform"/>
            <consortium name="The Broad Institute Genome Sequencing Center for Infectious Disease"/>
            <person name="Wu L."/>
            <person name="Ma J."/>
        </authorList>
    </citation>
    <scope>NUCLEOTIDE SEQUENCE [LARGE SCALE GENOMIC DNA]</scope>
    <source>
        <strain evidence="3 4">JCM 16327</strain>
    </source>
</reference>
<proteinExistence type="predicted"/>
<dbReference type="GO" id="GO:0009636">
    <property type="term" value="P:response to toxic substance"/>
    <property type="evidence" value="ECO:0007669"/>
    <property type="project" value="TreeGrafter"/>
</dbReference>
<feature type="transmembrane region" description="Helical" evidence="1">
    <location>
        <begin position="48"/>
        <end position="68"/>
    </location>
</feature>
<keyword evidence="1" id="KW-0812">Transmembrane</keyword>
<dbReference type="InterPro" id="IPR012867">
    <property type="entry name" value="DUF1648"/>
</dbReference>
<dbReference type="Pfam" id="PF07853">
    <property type="entry name" value="DUF1648"/>
    <property type="match status" value="1"/>
</dbReference>
<gene>
    <name evidence="3" type="ORF">GCM10009019_07730</name>
</gene>
<dbReference type="InterPro" id="IPR025962">
    <property type="entry name" value="SdpI/YhfL"/>
</dbReference>
<dbReference type="GeneID" id="68572106"/>
<feature type="transmembrane region" description="Helical" evidence="1">
    <location>
        <begin position="164"/>
        <end position="181"/>
    </location>
</feature>